<accession>A0A2M7EKL6</accession>
<dbReference type="Gene3D" id="3.40.30.10">
    <property type="entry name" value="Glutaredoxin"/>
    <property type="match status" value="1"/>
</dbReference>
<dbReference type="EMBL" id="PFEV01000067">
    <property type="protein sequence ID" value="PIV71109.1"/>
    <property type="molecule type" value="Genomic_DNA"/>
</dbReference>
<feature type="compositionally biased region" description="Pro residues" evidence="1">
    <location>
        <begin position="98"/>
        <end position="112"/>
    </location>
</feature>
<reference evidence="4" key="1">
    <citation type="submission" date="2017-09" db="EMBL/GenBank/DDBJ databases">
        <title>Depth-based differentiation of microbial function through sediment-hosted aquifers and enrichment of novel symbionts in the deep terrestrial subsurface.</title>
        <authorList>
            <person name="Probst A.J."/>
            <person name="Ladd B."/>
            <person name="Jarett J.K."/>
            <person name="Geller-Mcgrath D.E."/>
            <person name="Sieber C.M.K."/>
            <person name="Emerson J.B."/>
            <person name="Anantharaman K."/>
            <person name="Thomas B.C."/>
            <person name="Malmstrom R."/>
            <person name="Stieglmeier M."/>
            <person name="Klingl A."/>
            <person name="Woyke T."/>
            <person name="Ryan C.M."/>
            <person name="Banfield J.F."/>
        </authorList>
    </citation>
    <scope>NUCLEOTIDE SEQUENCE [LARGE SCALE GENOMIC DNA]</scope>
</reference>
<evidence type="ECO:0000313" key="4">
    <source>
        <dbReference type="Proteomes" id="UP000228762"/>
    </source>
</evidence>
<feature type="region of interest" description="Disordered" evidence="1">
    <location>
        <begin position="150"/>
        <end position="169"/>
    </location>
</feature>
<sequence length="169" mass="17879">MKITIYTITECQFSKQEKEYLSSHGLQFEEKNLETNREFLTEMLAVGGNFAGTPVTKIEKDDGQIVVLKGFTAAEFNKVLAVAPPATTPVEPKATEQPEPPIPATPPQPEVAPAPAADPAMASILNNLEQQVQVATPPAPAAPVEQVSVVPAPPVAPPPGAPVIPNPQF</sequence>
<proteinExistence type="predicted"/>
<evidence type="ECO:0000256" key="1">
    <source>
        <dbReference type="SAM" id="MobiDB-lite"/>
    </source>
</evidence>
<dbReference type="PROSITE" id="PS51354">
    <property type="entry name" value="GLUTAREDOXIN_2"/>
    <property type="match status" value="1"/>
</dbReference>
<name>A0A2M7EKL6_9BACT</name>
<dbReference type="Proteomes" id="UP000228762">
    <property type="component" value="Unassembled WGS sequence"/>
</dbReference>
<evidence type="ECO:0000259" key="2">
    <source>
        <dbReference type="Pfam" id="PF00462"/>
    </source>
</evidence>
<comment type="caution">
    <text evidence="3">The sequence shown here is derived from an EMBL/GenBank/DDBJ whole genome shotgun (WGS) entry which is preliminary data.</text>
</comment>
<feature type="compositionally biased region" description="Pro residues" evidence="1">
    <location>
        <begin position="151"/>
        <end position="169"/>
    </location>
</feature>
<dbReference type="CDD" id="cd02976">
    <property type="entry name" value="NrdH"/>
    <property type="match status" value="1"/>
</dbReference>
<dbReference type="SUPFAM" id="SSF52833">
    <property type="entry name" value="Thioredoxin-like"/>
    <property type="match status" value="1"/>
</dbReference>
<dbReference type="Pfam" id="PF00462">
    <property type="entry name" value="Glutaredoxin"/>
    <property type="match status" value="1"/>
</dbReference>
<dbReference type="InterPro" id="IPR002109">
    <property type="entry name" value="Glutaredoxin"/>
</dbReference>
<feature type="region of interest" description="Disordered" evidence="1">
    <location>
        <begin position="84"/>
        <end position="120"/>
    </location>
</feature>
<evidence type="ECO:0000313" key="3">
    <source>
        <dbReference type="EMBL" id="PIV71109.1"/>
    </source>
</evidence>
<feature type="domain" description="Glutaredoxin" evidence="2">
    <location>
        <begin position="3"/>
        <end position="50"/>
    </location>
</feature>
<dbReference type="AlphaFoldDB" id="A0A2M7EKL6"/>
<organism evidence="3 4">
    <name type="scientific">Candidatus Roizmanbacteria bacterium CG17_big_fil_post_rev_8_21_14_2_50_39_7</name>
    <dbReference type="NCBI Taxonomy" id="1974858"/>
    <lineage>
        <taxon>Bacteria</taxon>
        <taxon>Candidatus Roizmaniibacteriota</taxon>
    </lineage>
</organism>
<feature type="compositionally biased region" description="Low complexity" evidence="1">
    <location>
        <begin position="84"/>
        <end position="97"/>
    </location>
</feature>
<dbReference type="InterPro" id="IPR036249">
    <property type="entry name" value="Thioredoxin-like_sf"/>
</dbReference>
<gene>
    <name evidence="3" type="ORF">COW57_01335</name>
</gene>
<protein>
    <recommendedName>
        <fullName evidence="2">Glutaredoxin domain-containing protein</fullName>
    </recommendedName>
</protein>